<reference evidence="1 2" key="1">
    <citation type="journal article" date="2016" name="Nat. Commun.">
        <title>Thousands of microbial genomes shed light on interconnected biogeochemical processes in an aquifer system.</title>
        <authorList>
            <person name="Anantharaman K."/>
            <person name="Brown C.T."/>
            <person name="Hug L.A."/>
            <person name="Sharon I."/>
            <person name="Castelle C.J."/>
            <person name="Probst A.J."/>
            <person name="Thomas B.C."/>
            <person name="Singh A."/>
            <person name="Wilkins M.J."/>
            <person name="Karaoz U."/>
            <person name="Brodie E.L."/>
            <person name="Williams K.H."/>
            <person name="Hubbard S.S."/>
            <person name="Banfield J.F."/>
        </authorList>
    </citation>
    <scope>NUCLEOTIDE SEQUENCE [LARGE SCALE GENOMIC DNA]</scope>
</reference>
<evidence type="ECO:0000313" key="2">
    <source>
        <dbReference type="Proteomes" id="UP000176504"/>
    </source>
</evidence>
<sequence length="119" mass="13620">MNGKPKAVLFLDSNESYLRFWKYELRSVLHVLTAQTTRQAKEVFNQNNGKYNIIAIVIDVGVDKFPEFLAFIKKSAGYIGEIIATASTFNEYQRFLRLDFTVGVIKTDAADKIRELAHK</sequence>
<accession>A0A1F4VDC5</accession>
<comment type="caution">
    <text evidence="1">The sequence shown here is derived from an EMBL/GenBank/DDBJ whole genome shotgun (WGS) entry which is preliminary data.</text>
</comment>
<protein>
    <submittedName>
        <fullName evidence="1">Uncharacterized protein</fullName>
    </submittedName>
</protein>
<organism evidence="1 2">
    <name type="scientific">candidate division WWE3 bacterium RIFCSPLOWO2_01_FULL_41_18</name>
    <dbReference type="NCBI Taxonomy" id="1802625"/>
    <lineage>
        <taxon>Bacteria</taxon>
        <taxon>Katanobacteria</taxon>
    </lineage>
</organism>
<dbReference type="EMBL" id="MEVI01000003">
    <property type="protein sequence ID" value="OGC55231.1"/>
    <property type="molecule type" value="Genomic_DNA"/>
</dbReference>
<name>A0A1F4VDC5_UNCKA</name>
<gene>
    <name evidence="1" type="ORF">A3A78_04625</name>
</gene>
<dbReference type="Proteomes" id="UP000176504">
    <property type="component" value="Unassembled WGS sequence"/>
</dbReference>
<proteinExistence type="predicted"/>
<evidence type="ECO:0000313" key="1">
    <source>
        <dbReference type="EMBL" id="OGC55231.1"/>
    </source>
</evidence>
<dbReference type="AlphaFoldDB" id="A0A1F4VDC5"/>